<evidence type="ECO:0000313" key="3">
    <source>
        <dbReference type="EMBL" id="KRF99925.1"/>
    </source>
</evidence>
<feature type="region of interest" description="Disordered" evidence="2">
    <location>
        <begin position="574"/>
        <end position="603"/>
    </location>
</feature>
<dbReference type="AlphaFoldDB" id="A0A0Q9WUU2"/>
<feature type="region of interest" description="Disordered" evidence="2">
    <location>
        <begin position="69"/>
        <end position="221"/>
    </location>
</feature>
<feature type="compositionally biased region" description="Polar residues" evidence="2">
    <location>
        <begin position="188"/>
        <end position="203"/>
    </location>
</feature>
<feature type="compositionally biased region" description="Polar residues" evidence="2">
    <location>
        <begin position="624"/>
        <end position="644"/>
    </location>
</feature>
<feature type="compositionally biased region" description="Polar residues" evidence="2">
    <location>
        <begin position="809"/>
        <end position="819"/>
    </location>
</feature>
<dbReference type="Proteomes" id="UP000007798">
    <property type="component" value="Unassembled WGS sequence"/>
</dbReference>
<dbReference type="eggNOG" id="KOG3558">
    <property type="taxonomic scope" value="Eukaryota"/>
</dbReference>
<feature type="coiled-coil region" evidence="1">
    <location>
        <begin position="371"/>
        <end position="400"/>
    </location>
</feature>
<feature type="region of interest" description="Disordered" evidence="2">
    <location>
        <begin position="303"/>
        <end position="351"/>
    </location>
</feature>
<dbReference type="OrthoDB" id="6021714at2759"/>
<feature type="compositionally biased region" description="Low complexity" evidence="2">
    <location>
        <begin position="208"/>
        <end position="219"/>
    </location>
</feature>
<accession>A0A0Q9WUU2</accession>
<dbReference type="FunCoup" id="A0A0Q9WUU2">
    <property type="interactions" value="428"/>
</dbReference>
<keyword evidence="4" id="KW-1185">Reference proteome</keyword>
<dbReference type="EMBL" id="CH964272">
    <property type="protein sequence ID" value="KRF99925.1"/>
    <property type="molecule type" value="Genomic_DNA"/>
</dbReference>
<dbReference type="InParanoid" id="A0A0Q9WUU2"/>
<name>A0A0Q9WUU2_DROWI</name>
<keyword evidence="1" id="KW-0175">Coiled coil</keyword>
<proteinExistence type="predicted"/>
<dbReference type="STRING" id="7260.A0A0Q9WUU2"/>
<evidence type="ECO:0000256" key="1">
    <source>
        <dbReference type="SAM" id="Coils"/>
    </source>
</evidence>
<reference evidence="3 4" key="1">
    <citation type="journal article" date="2007" name="Nature">
        <title>Evolution of genes and genomes on the Drosophila phylogeny.</title>
        <authorList>
            <consortium name="Drosophila 12 Genomes Consortium"/>
            <person name="Clark A.G."/>
            <person name="Eisen M.B."/>
            <person name="Smith D.R."/>
            <person name="Bergman C.M."/>
            <person name="Oliver B."/>
            <person name="Markow T.A."/>
            <person name="Kaufman T.C."/>
            <person name="Kellis M."/>
            <person name="Gelbart W."/>
            <person name="Iyer V.N."/>
            <person name="Pollard D.A."/>
            <person name="Sackton T.B."/>
            <person name="Larracuente A.M."/>
            <person name="Singh N.D."/>
            <person name="Abad J.P."/>
            <person name="Abt D.N."/>
            <person name="Adryan B."/>
            <person name="Aguade M."/>
            <person name="Akashi H."/>
            <person name="Anderson W.W."/>
            <person name="Aquadro C.F."/>
            <person name="Ardell D.H."/>
            <person name="Arguello R."/>
            <person name="Artieri C.G."/>
            <person name="Barbash D.A."/>
            <person name="Barker D."/>
            <person name="Barsanti P."/>
            <person name="Batterham P."/>
            <person name="Batzoglou S."/>
            <person name="Begun D."/>
            <person name="Bhutkar A."/>
            <person name="Blanco E."/>
            <person name="Bosak S.A."/>
            <person name="Bradley R.K."/>
            <person name="Brand A.D."/>
            <person name="Brent M.R."/>
            <person name="Brooks A.N."/>
            <person name="Brown R.H."/>
            <person name="Butlin R.K."/>
            <person name="Caggese C."/>
            <person name="Calvi B.R."/>
            <person name="Bernardo de Carvalho A."/>
            <person name="Caspi A."/>
            <person name="Castrezana S."/>
            <person name="Celniker S.E."/>
            <person name="Chang J.L."/>
            <person name="Chapple C."/>
            <person name="Chatterji S."/>
            <person name="Chinwalla A."/>
            <person name="Civetta A."/>
            <person name="Clifton S.W."/>
            <person name="Comeron J.M."/>
            <person name="Costello J.C."/>
            <person name="Coyne J.A."/>
            <person name="Daub J."/>
            <person name="David R.G."/>
            <person name="Delcher A.L."/>
            <person name="Delehaunty K."/>
            <person name="Do C.B."/>
            <person name="Ebling H."/>
            <person name="Edwards K."/>
            <person name="Eickbush T."/>
            <person name="Evans J.D."/>
            <person name="Filipski A."/>
            <person name="Findeiss S."/>
            <person name="Freyhult E."/>
            <person name="Fulton L."/>
            <person name="Fulton R."/>
            <person name="Garcia A.C."/>
            <person name="Gardiner A."/>
            <person name="Garfield D.A."/>
            <person name="Garvin B.E."/>
            <person name="Gibson G."/>
            <person name="Gilbert D."/>
            <person name="Gnerre S."/>
            <person name="Godfrey J."/>
            <person name="Good R."/>
            <person name="Gotea V."/>
            <person name="Gravely B."/>
            <person name="Greenberg A.J."/>
            <person name="Griffiths-Jones S."/>
            <person name="Gross S."/>
            <person name="Guigo R."/>
            <person name="Gustafson E.A."/>
            <person name="Haerty W."/>
            <person name="Hahn M.W."/>
            <person name="Halligan D.L."/>
            <person name="Halpern A.L."/>
            <person name="Halter G.M."/>
            <person name="Han M.V."/>
            <person name="Heger A."/>
            <person name="Hillier L."/>
            <person name="Hinrichs A.S."/>
            <person name="Holmes I."/>
            <person name="Hoskins R.A."/>
            <person name="Hubisz M.J."/>
            <person name="Hultmark D."/>
            <person name="Huntley M.A."/>
            <person name="Jaffe D.B."/>
            <person name="Jagadeeshan S."/>
            <person name="Jeck W.R."/>
            <person name="Johnson J."/>
            <person name="Jones C.D."/>
            <person name="Jordan W.C."/>
            <person name="Karpen G.H."/>
            <person name="Kataoka E."/>
            <person name="Keightley P.D."/>
            <person name="Kheradpour P."/>
            <person name="Kirkness E.F."/>
            <person name="Koerich L.B."/>
            <person name="Kristiansen K."/>
            <person name="Kudrna D."/>
            <person name="Kulathinal R.J."/>
            <person name="Kumar S."/>
            <person name="Kwok R."/>
            <person name="Lander E."/>
            <person name="Langley C.H."/>
            <person name="Lapoint R."/>
            <person name="Lazzaro B.P."/>
            <person name="Lee S.J."/>
            <person name="Levesque L."/>
            <person name="Li R."/>
            <person name="Lin C.F."/>
            <person name="Lin M.F."/>
            <person name="Lindblad-Toh K."/>
            <person name="Llopart A."/>
            <person name="Long M."/>
            <person name="Low L."/>
            <person name="Lozovsky E."/>
            <person name="Lu J."/>
            <person name="Luo M."/>
            <person name="Machado C.A."/>
            <person name="Makalowski W."/>
            <person name="Marzo M."/>
            <person name="Matsuda M."/>
            <person name="Matzkin L."/>
            <person name="McAllister B."/>
            <person name="McBride C.S."/>
            <person name="McKernan B."/>
            <person name="McKernan K."/>
            <person name="Mendez-Lago M."/>
            <person name="Minx P."/>
            <person name="Mollenhauer M.U."/>
            <person name="Montooth K."/>
            <person name="Mount S.M."/>
            <person name="Mu X."/>
            <person name="Myers E."/>
            <person name="Negre B."/>
            <person name="Newfeld S."/>
            <person name="Nielsen R."/>
            <person name="Noor M.A."/>
            <person name="O'Grady P."/>
            <person name="Pachter L."/>
            <person name="Papaceit M."/>
            <person name="Parisi M.J."/>
            <person name="Parisi M."/>
            <person name="Parts L."/>
            <person name="Pedersen J.S."/>
            <person name="Pesole G."/>
            <person name="Phillippy A.M."/>
            <person name="Ponting C.P."/>
            <person name="Pop M."/>
            <person name="Porcelli D."/>
            <person name="Powell J.R."/>
            <person name="Prohaska S."/>
            <person name="Pruitt K."/>
            <person name="Puig M."/>
            <person name="Quesneville H."/>
            <person name="Ram K.R."/>
            <person name="Rand D."/>
            <person name="Rasmussen M.D."/>
            <person name="Reed L.K."/>
            <person name="Reenan R."/>
            <person name="Reily A."/>
            <person name="Remington K.A."/>
            <person name="Rieger T.T."/>
            <person name="Ritchie M.G."/>
            <person name="Robin C."/>
            <person name="Rogers Y.H."/>
            <person name="Rohde C."/>
            <person name="Rozas J."/>
            <person name="Rubenfield M.J."/>
            <person name="Ruiz A."/>
            <person name="Russo S."/>
            <person name="Salzberg S.L."/>
            <person name="Sanchez-Gracia A."/>
            <person name="Saranga D.J."/>
            <person name="Sato H."/>
            <person name="Schaeffer S.W."/>
            <person name="Schatz M.C."/>
            <person name="Schlenke T."/>
            <person name="Schwartz R."/>
            <person name="Segarra C."/>
            <person name="Singh R.S."/>
            <person name="Sirot L."/>
            <person name="Sirota M."/>
            <person name="Sisneros N.B."/>
            <person name="Smith C.D."/>
            <person name="Smith T.F."/>
            <person name="Spieth J."/>
            <person name="Stage D.E."/>
            <person name="Stark A."/>
            <person name="Stephan W."/>
            <person name="Strausberg R.L."/>
            <person name="Strempel S."/>
            <person name="Sturgill D."/>
            <person name="Sutton G."/>
            <person name="Sutton G.G."/>
            <person name="Tao W."/>
            <person name="Teichmann S."/>
            <person name="Tobari Y.N."/>
            <person name="Tomimura Y."/>
            <person name="Tsolas J.M."/>
            <person name="Valente V.L."/>
            <person name="Venter E."/>
            <person name="Venter J.C."/>
            <person name="Vicario S."/>
            <person name="Vieira F.G."/>
            <person name="Vilella A.J."/>
            <person name="Villasante A."/>
            <person name="Walenz B."/>
            <person name="Wang J."/>
            <person name="Wasserman M."/>
            <person name="Watts T."/>
            <person name="Wilson D."/>
            <person name="Wilson R.K."/>
            <person name="Wing R.A."/>
            <person name="Wolfner M.F."/>
            <person name="Wong A."/>
            <person name="Wong G.K."/>
            <person name="Wu C.I."/>
            <person name="Wu G."/>
            <person name="Yamamoto D."/>
            <person name="Yang H.P."/>
            <person name="Yang S.P."/>
            <person name="Yorke J.A."/>
            <person name="Yoshida K."/>
            <person name="Zdobnov E."/>
            <person name="Zhang P."/>
            <person name="Zhang Y."/>
            <person name="Zimin A.V."/>
            <person name="Baldwin J."/>
            <person name="Abdouelleil A."/>
            <person name="Abdulkadir J."/>
            <person name="Abebe A."/>
            <person name="Abera B."/>
            <person name="Abreu J."/>
            <person name="Acer S.C."/>
            <person name="Aftuck L."/>
            <person name="Alexander A."/>
            <person name="An P."/>
            <person name="Anderson E."/>
            <person name="Anderson S."/>
            <person name="Arachi H."/>
            <person name="Azer M."/>
            <person name="Bachantsang P."/>
            <person name="Barry A."/>
            <person name="Bayul T."/>
            <person name="Berlin A."/>
            <person name="Bessette D."/>
            <person name="Bloom T."/>
            <person name="Blye J."/>
            <person name="Boguslavskiy L."/>
            <person name="Bonnet C."/>
            <person name="Boukhgalter B."/>
            <person name="Bourzgui I."/>
            <person name="Brown A."/>
            <person name="Cahill P."/>
            <person name="Channer S."/>
            <person name="Cheshatsang Y."/>
            <person name="Chuda L."/>
            <person name="Citroen M."/>
            <person name="Collymore A."/>
            <person name="Cooke P."/>
            <person name="Costello M."/>
            <person name="D'Aco K."/>
            <person name="Daza R."/>
            <person name="De Haan G."/>
            <person name="DeGray S."/>
            <person name="DeMaso C."/>
            <person name="Dhargay N."/>
            <person name="Dooley K."/>
            <person name="Dooley E."/>
            <person name="Doricent M."/>
            <person name="Dorje P."/>
            <person name="Dorjee K."/>
            <person name="Dupes A."/>
            <person name="Elong R."/>
            <person name="Falk J."/>
            <person name="Farina A."/>
            <person name="Faro S."/>
            <person name="Ferguson D."/>
            <person name="Fisher S."/>
            <person name="Foley C.D."/>
            <person name="Franke A."/>
            <person name="Friedrich D."/>
            <person name="Gadbois L."/>
            <person name="Gearin G."/>
            <person name="Gearin C.R."/>
            <person name="Giannoukos G."/>
            <person name="Goode T."/>
            <person name="Graham J."/>
            <person name="Grandbois E."/>
            <person name="Grewal S."/>
            <person name="Gyaltsen K."/>
            <person name="Hafez N."/>
            <person name="Hagos B."/>
            <person name="Hall J."/>
            <person name="Henson C."/>
            <person name="Hollinger A."/>
            <person name="Honan T."/>
            <person name="Huard M.D."/>
            <person name="Hughes L."/>
            <person name="Hurhula B."/>
            <person name="Husby M.E."/>
            <person name="Kamat A."/>
            <person name="Kanga B."/>
            <person name="Kashin S."/>
            <person name="Khazanovich D."/>
            <person name="Kisner P."/>
            <person name="Lance K."/>
            <person name="Lara M."/>
            <person name="Lee W."/>
            <person name="Lennon N."/>
            <person name="Letendre F."/>
            <person name="LeVine R."/>
            <person name="Lipovsky A."/>
            <person name="Liu X."/>
            <person name="Liu J."/>
            <person name="Liu S."/>
            <person name="Lokyitsang T."/>
            <person name="Lokyitsang Y."/>
            <person name="Lubonja R."/>
            <person name="Lui A."/>
            <person name="MacDonald P."/>
            <person name="Magnisalis V."/>
            <person name="Maru K."/>
            <person name="Matthews C."/>
            <person name="McCusker W."/>
            <person name="McDonough S."/>
            <person name="Mehta T."/>
            <person name="Meldrim J."/>
            <person name="Meneus L."/>
            <person name="Mihai O."/>
            <person name="Mihalev A."/>
            <person name="Mihova T."/>
            <person name="Mittelman R."/>
            <person name="Mlenga V."/>
            <person name="Montmayeur A."/>
            <person name="Mulrain L."/>
            <person name="Navidi A."/>
            <person name="Naylor J."/>
            <person name="Negash T."/>
            <person name="Nguyen T."/>
            <person name="Nguyen N."/>
            <person name="Nicol R."/>
            <person name="Norbu C."/>
            <person name="Norbu N."/>
            <person name="Novod N."/>
            <person name="O'Neill B."/>
            <person name="Osman S."/>
            <person name="Markiewicz E."/>
            <person name="Oyono O.L."/>
            <person name="Patti C."/>
            <person name="Phunkhang P."/>
            <person name="Pierre F."/>
            <person name="Priest M."/>
            <person name="Raghuraman S."/>
            <person name="Rege F."/>
            <person name="Reyes R."/>
            <person name="Rise C."/>
            <person name="Rogov P."/>
            <person name="Ross K."/>
            <person name="Ryan E."/>
            <person name="Settipalli S."/>
            <person name="Shea T."/>
            <person name="Sherpa N."/>
            <person name="Shi L."/>
            <person name="Shih D."/>
            <person name="Sparrow T."/>
            <person name="Spaulding J."/>
            <person name="Stalker J."/>
            <person name="Stange-Thomann N."/>
            <person name="Stavropoulos S."/>
            <person name="Stone C."/>
            <person name="Strader C."/>
            <person name="Tesfaye S."/>
            <person name="Thomson T."/>
            <person name="Thoulutsang Y."/>
            <person name="Thoulutsang D."/>
            <person name="Topham K."/>
            <person name="Topping I."/>
            <person name="Tsamla T."/>
            <person name="Vassiliev H."/>
            <person name="Vo A."/>
            <person name="Wangchuk T."/>
            <person name="Wangdi T."/>
            <person name="Weiand M."/>
            <person name="Wilkinson J."/>
            <person name="Wilson A."/>
            <person name="Yadav S."/>
            <person name="Young G."/>
            <person name="Yu Q."/>
            <person name="Zembek L."/>
            <person name="Zhong D."/>
            <person name="Zimmer A."/>
            <person name="Zwirko Z."/>
            <person name="Jaffe D.B."/>
            <person name="Alvarez P."/>
            <person name="Brockman W."/>
            <person name="Butler J."/>
            <person name="Chin C."/>
            <person name="Gnerre S."/>
            <person name="Grabherr M."/>
            <person name="Kleber M."/>
            <person name="Mauceli E."/>
            <person name="MacCallum I."/>
        </authorList>
    </citation>
    <scope>NUCLEOTIDE SEQUENCE [LARGE SCALE GENOMIC DNA]</scope>
    <source>
        <strain evidence="4">Tucson 14030-0811.24</strain>
    </source>
</reference>
<feature type="region of interest" description="Disordered" evidence="2">
    <location>
        <begin position="766"/>
        <end position="868"/>
    </location>
</feature>
<feature type="compositionally biased region" description="Low complexity" evidence="2">
    <location>
        <begin position="303"/>
        <end position="348"/>
    </location>
</feature>
<organism evidence="3 4">
    <name type="scientific">Drosophila willistoni</name>
    <name type="common">Fruit fly</name>
    <dbReference type="NCBI Taxonomy" id="7260"/>
    <lineage>
        <taxon>Eukaryota</taxon>
        <taxon>Metazoa</taxon>
        <taxon>Ecdysozoa</taxon>
        <taxon>Arthropoda</taxon>
        <taxon>Hexapoda</taxon>
        <taxon>Insecta</taxon>
        <taxon>Pterygota</taxon>
        <taxon>Neoptera</taxon>
        <taxon>Endopterygota</taxon>
        <taxon>Diptera</taxon>
        <taxon>Brachycera</taxon>
        <taxon>Muscomorpha</taxon>
        <taxon>Ephydroidea</taxon>
        <taxon>Drosophilidae</taxon>
        <taxon>Drosophila</taxon>
        <taxon>Sophophora</taxon>
    </lineage>
</organism>
<gene>
    <name evidence="3" type="primary">Dwil\GK27608</name>
    <name evidence="3" type="ORF">Dwil_GK27608</name>
</gene>
<feature type="compositionally biased region" description="Low complexity" evidence="2">
    <location>
        <begin position="121"/>
        <end position="136"/>
    </location>
</feature>
<feature type="compositionally biased region" description="Low complexity" evidence="2">
    <location>
        <begin position="78"/>
        <end position="107"/>
    </location>
</feature>
<sequence>MNKGFLSFADDGRGLTMLKEEPDDLSHHLAATACIQLDDTPFGDMLVGLMGTCLLPDDINSLDSTTCSTTASGQHYQSNNNNNTSSSNSPNNNNNSPSGSYTSNNSPLSPHTATRATAGVSSGSNTNSNPGSSPKSNSHHQQHQQQQQQHHHQQSQQQQQQQHHHHHDNSNSSSNIDPLFNYREESNDTNCSQHLHSPSITSKSPEDSSLPSLCSPNSLTQEDDFSFVDFGMRAPYIPMGDDMPLLTETDLMWCPPEDLQTMVPKDIDAMQQQLQSIQQQQQQQQQYSNNTYQQQQQTATTLQQQQQQQHQHFSNSLCSSPASTVSSLSPSPMQQQQHHHQQQQQQQQSNVFASDTSELAALLCGTGNGTLSILQQELQLQEHQQQQHQQQQQQQQQQQLLSLSIECKKEKYEETMAPSLCHSIEDAFENDYSKDSTTLDWSELLQMHVADATTSSSPAVSPLPMAANKVATIQLLQQHQQQLLLQQQQQQQQQQQNIIINSVPLITIQNNKAMLQQQDQLHELIMPIGKQPAMKLLNGTTIAPVTTKATIRLVESKAPIPTHGRTTTILQTVMPQQQQQQQSHGNKRHLNTQTSSGNPIESKRLKSGNVSLEVQSPQLLQQLIGKDSSQQQTQASKRTSGDRWSTSATVLATSAAATTESKQQQMQKQQQQSNSVLKNLLVSGRDISAGYCIVPMRPKKQLAKVVNAGENVVETMQIDDESMDQSETRDFTTPLQCHTTTETMMRNYSHNPLISGSNLQLSPVLSGSDAGGSVCDTGDTGSVVSLDDSMPPGLTPCDSDASSSDSGIDENSLTENRGTAGSPPKQKVLRASELIESSALPSSQTPSNDEETAETQETVEPCDSIAGSHSRKTSISYLYGSNPLLCDQDWRDLCNDDYNMSGEGFEFNDHQLDQVLGLSEDIA</sequence>
<evidence type="ECO:0000256" key="2">
    <source>
        <dbReference type="SAM" id="MobiDB-lite"/>
    </source>
</evidence>
<protein>
    <submittedName>
        <fullName evidence="3">Uncharacterized protein</fullName>
    </submittedName>
</protein>
<feature type="region of interest" description="Disordered" evidence="2">
    <location>
        <begin position="624"/>
        <end position="647"/>
    </location>
</feature>
<feature type="compositionally biased region" description="Low complexity" evidence="2">
    <location>
        <begin position="143"/>
        <end position="161"/>
    </location>
</feature>
<evidence type="ECO:0000313" key="4">
    <source>
        <dbReference type="Proteomes" id="UP000007798"/>
    </source>
</evidence>